<dbReference type="EMBL" id="JANPWB010000001">
    <property type="protein sequence ID" value="KAJ1213041.1"/>
    <property type="molecule type" value="Genomic_DNA"/>
</dbReference>
<name>A0AAV7WK10_PLEWA</name>
<gene>
    <name evidence="1" type="ORF">NDU88_000680</name>
</gene>
<accession>A0AAV7WK10</accession>
<comment type="caution">
    <text evidence="1">The sequence shown here is derived from an EMBL/GenBank/DDBJ whole genome shotgun (WGS) entry which is preliminary data.</text>
</comment>
<dbReference type="Proteomes" id="UP001066276">
    <property type="component" value="Chromosome 1_1"/>
</dbReference>
<proteinExistence type="predicted"/>
<organism evidence="1 2">
    <name type="scientific">Pleurodeles waltl</name>
    <name type="common">Iberian ribbed newt</name>
    <dbReference type="NCBI Taxonomy" id="8319"/>
    <lineage>
        <taxon>Eukaryota</taxon>
        <taxon>Metazoa</taxon>
        <taxon>Chordata</taxon>
        <taxon>Craniata</taxon>
        <taxon>Vertebrata</taxon>
        <taxon>Euteleostomi</taxon>
        <taxon>Amphibia</taxon>
        <taxon>Batrachia</taxon>
        <taxon>Caudata</taxon>
        <taxon>Salamandroidea</taxon>
        <taxon>Salamandridae</taxon>
        <taxon>Pleurodelinae</taxon>
        <taxon>Pleurodeles</taxon>
    </lineage>
</organism>
<keyword evidence="2" id="KW-1185">Reference proteome</keyword>
<sequence length="82" mass="8944">MYLHAKVAARFAISDDDCKSTLCTAVVRFMGSDVILLPKLMILILTTSEKKKSPRDPAGMQARDHLGALMSAVRAQPDEPSL</sequence>
<protein>
    <submittedName>
        <fullName evidence="1">Uncharacterized protein</fullName>
    </submittedName>
</protein>
<evidence type="ECO:0000313" key="2">
    <source>
        <dbReference type="Proteomes" id="UP001066276"/>
    </source>
</evidence>
<reference evidence="1" key="1">
    <citation type="journal article" date="2022" name="bioRxiv">
        <title>Sequencing and chromosome-scale assembly of the giantPleurodeles waltlgenome.</title>
        <authorList>
            <person name="Brown T."/>
            <person name="Elewa A."/>
            <person name="Iarovenko S."/>
            <person name="Subramanian E."/>
            <person name="Araus A.J."/>
            <person name="Petzold A."/>
            <person name="Susuki M."/>
            <person name="Suzuki K.-i.T."/>
            <person name="Hayashi T."/>
            <person name="Toyoda A."/>
            <person name="Oliveira C."/>
            <person name="Osipova E."/>
            <person name="Leigh N.D."/>
            <person name="Simon A."/>
            <person name="Yun M.H."/>
        </authorList>
    </citation>
    <scope>NUCLEOTIDE SEQUENCE</scope>
    <source>
        <strain evidence="1">20211129_DDA</strain>
        <tissue evidence="1">Liver</tissue>
    </source>
</reference>
<evidence type="ECO:0000313" key="1">
    <source>
        <dbReference type="EMBL" id="KAJ1213041.1"/>
    </source>
</evidence>
<dbReference type="AlphaFoldDB" id="A0AAV7WK10"/>